<comment type="similarity">
    <text evidence="6">Belongs to the ABC-4 integral membrane protein family.</text>
</comment>
<name>A0ABV9DLE2_9BACI</name>
<evidence type="ECO:0000256" key="5">
    <source>
        <dbReference type="ARBA" id="ARBA00023136"/>
    </source>
</evidence>
<dbReference type="InterPro" id="IPR050250">
    <property type="entry name" value="Macrolide_Exporter_MacB"/>
</dbReference>
<dbReference type="PANTHER" id="PTHR30572">
    <property type="entry name" value="MEMBRANE COMPONENT OF TRANSPORTER-RELATED"/>
    <property type="match status" value="1"/>
</dbReference>
<evidence type="ECO:0000256" key="3">
    <source>
        <dbReference type="ARBA" id="ARBA00022692"/>
    </source>
</evidence>
<evidence type="ECO:0000256" key="2">
    <source>
        <dbReference type="ARBA" id="ARBA00022475"/>
    </source>
</evidence>
<protein>
    <submittedName>
        <fullName evidence="9">ABC transporter permease</fullName>
    </submittedName>
</protein>
<feature type="transmembrane region" description="Helical" evidence="7">
    <location>
        <begin position="618"/>
        <end position="642"/>
    </location>
</feature>
<keyword evidence="2" id="KW-1003">Cell membrane</keyword>
<sequence length="882" mass="98713">MLRLIWKSWWRHKERLILLVIGALIISAGLSYLIGLSETSKGTVVDTLRKNWEAQYHILVRPPGSRGSTESEDLLSPNYLSGLSGGISLTQWNEIKEMQDIDVAAPLAILGYTTYQVTHTTEELKEISSDYIYRKTRVVKEKNGYDPIVYPEDTLYYAQDSFFAEEAKDSAGELERAGKIGINGYVLLAGISPEAEAKLVGLDKAVIDEGMSRYFQPGDQASTRHQESITDEARPVPEQQHTQMPVLLNDSIYNRTLYNVTLERIKLSTKEKRELKQLTKREEIREYLNSLEAEKIGDYSYSSQQDYQTLLYGLAGKILNKEKGFSDTAEVRLNRTLNLRAGPVQYDAVEAPFPERWEFAFRVQPVQNSFSNQFQDVYEGSIDGYRKIHMINDWSEENYLDMKKFIQPNFIGVYDSSKLQTAKNPLTKLPMQTYRPPTAKLMVNKKGNPVNPPAKITPRGSPGGFLLEPPTMLTTIEAASQIMGDKPISSIRVTVKEVDQLTEDSQQKLEEVASEIEEKTGLITDITLGSSPQPTLLHVPSSGEIPELGWVQMPWIHLGASYTIYNETKVGFSGVIASVMLVALAYVLATNLVSFLARRKEFAVLLATGWRTSQLVRLLIMESLMVGAFVATVAWIIEGIYFYQNPESFSVFKLIIVGVLGLFIYLLGAIGPAILVSRLSPYETMKTGEIRRTARRVSRSSGLIGMSFNHLFGKFGRNTMSIFAMAFPTMLLAFFLFVSFRLQGVMYTTWLGQYAALQVGTSHYIAMGIALVIAVLTTAEIMWQNIVERKPEIALLKATGWRNKNIRLLVLLEGIWTGLAAGILGMALAVTLIWIMYQQFPVNELWLLAASGVIPLLVGILGSILPSEIAVRVLPNRGLKEG</sequence>
<keyword evidence="10" id="KW-1185">Reference proteome</keyword>
<evidence type="ECO:0000256" key="1">
    <source>
        <dbReference type="ARBA" id="ARBA00004651"/>
    </source>
</evidence>
<evidence type="ECO:0000313" key="10">
    <source>
        <dbReference type="Proteomes" id="UP001595989"/>
    </source>
</evidence>
<dbReference type="Pfam" id="PF02687">
    <property type="entry name" value="FtsX"/>
    <property type="match status" value="2"/>
</dbReference>
<organism evidence="9 10">
    <name type="scientific">Virgibacillus kekensis</name>
    <dbReference type="NCBI Taxonomy" id="202261"/>
    <lineage>
        <taxon>Bacteria</taxon>
        <taxon>Bacillati</taxon>
        <taxon>Bacillota</taxon>
        <taxon>Bacilli</taxon>
        <taxon>Bacillales</taxon>
        <taxon>Bacillaceae</taxon>
        <taxon>Virgibacillus</taxon>
    </lineage>
</organism>
<evidence type="ECO:0000259" key="8">
    <source>
        <dbReference type="Pfam" id="PF02687"/>
    </source>
</evidence>
<gene>
    <name evidence="9" type="ORF">ACFO3D_09355</name>
</gene>
<keyword evidence="3 7" id="KW-0812">Transmembrane</keyword>
<feature type="transmembrane region" description="Helical" evidence="7">
    <location>
        <begin position="570"/>
        <end position="597"/>
    </location>
</feature>
<dbReference type="Proteomes" id="UP001595989">
    <property type="component" value="Unassembled WGS sequence"/>
</dbReference>
<feature type="domain" description="ABC3 transporter permease C-terminal" evidence="8">
    <location>
        <begin position="765"/>
        <end position="868"/>
    </location>
</feature>
<keyword evidence="4 7" id="KW-1133">Transmembrane helix</keyword>
<dbReference type="EMBL" id="JBHSFU010000004">
    <property type="protein sequence ID" value="MFC4558418.1"/>
    <property type="molecule type" value="Genomic_DNA"/>
</dbReference>
<comment type="caution">
    <text evidence="9">The sequence shown here is derived from an EMBL/GenBank/DDBJ whole genome shotgun (WGS) entry which is preliminary data.</text>
</comment>
<evidence type="ECO:0000256" key="7">
    <source>
        <dbReference type="SAM" id="Phobius"/>
    </source>
</evidence>
<dbReference type="PANTHER" id="PTHR30572:SF4">
    <property type="entry name" value="ABC TRANSPORTER PERMEASE YTRF"/>
    <property type="match status" value="1"/>
</dbReference>
<feature type="transmembrane region" description="Helical" evidence="7">
    <location>
        <begin position="846"/>
        <end position="865"/>
    </location>
</feature>
<dbReference type="RefSeq" id="WP_390295115.1">
    <property type="nucleotide sequence ID" value="NZ_JBHSFU010000004.1"/>
</dbReference>
<feature type="transmembrane region" description="Helical" evidence="7">
    <location>
        <begin position="808"/>
        <end position="834"/>
    </location>
</feature>
<evidence type="ECO:0000256" key="6">
    <source>
        <dbReference type="ARBA" id="ARBA00038076"/>
    </source>
</evidence>
<feature type="domain" description="ABC3 transporter permease C-terminal" evidence="8">
    <location>
        <begin position="575"/>
        <end position="681"/>
    </location>
</feature>
<accession>A0ABV9DLE2</accession>
<evidence type="ECO:0000313" key="9">
    <source>
        <dbReference type="EMBL" id="MFC4558418.1"/>
    </source>
</evidence>
<feature type="transmembrane region" description="Helical" evidence="7">
    <location>
        <begin position="722"/>
        <end position="744"/>
    </location>
</feature>
<reference evidence="10" key="1">
    <citation type="journal article" date="2019" name="Int. J. Syst. Evol. Microbiol.">
        <title>The Global Catalogue of Microorganisms (GCM) 10K type strain sequencing project: providing services to taxonomists for standard genome sequencing and annotation.</title>
        <authorList>
            <consortium name="The Broad Institute Genomics Platform"/>
            <consortium name="The Broad Institute Genome Sequencing Center for Infectious Disease"/>
            <person name="Wu L."/>
            <person name="Ma J."/>
        </authorList>
    </citation>
    <scope>NUCLEOTIDE SEQUENCE [LARGE SCALE GENOMIC DNA]</scope>
    <source>
        <strain evidence="10">CGMCC 4.7426</strain>
    </source>
</reference>
<feature type="transmembrane region" description="Helical" evidence="7">
    <location>
        <begin position="654"/>
        <end position="676"/>
    </location>
</feature>
<keyword evidence="5 7" id="KW-0472">Membrane</keyword>
<feature type="transmembrane region" description="Helical" evidence="7">
    <location>
        <begin position="764"/>
        <end position="787"/>
    </location>
</feature>
<evidence type="ECO:0000256" key="4">
    <source>
        <dbReference type="ARBA" id="ARBA00022989"/>
    </source>
</evidence>
<proteinExistence type="inferred from homology"/>
<dbReference type="InterPro" id="IPR003838">
    <property type="entry name" value="ABC3_permease_C"/>
</dbReference>
<comment type="subcellular location">
    <subcellularLocation>
        <location evidence="1">Cell membrane</location>
        <topology evidence="1">Multi-pass membrane protein</topology>
    </subcellularLocation>
</comment>